<reference evidence="1" key="1">
    <citation type="journal article" date="2023" name="Int. J. Syst. Evol. Microbiol.">
        <title>&lt;i&gt;Shewanella septentrionalis&lt;/i&gt; sp. nov. and &lt;i&gt;Shewanella holmiensis&lt;/i&gt; sp. nov., isolated from Baltic Sea water and sediments.</title>
        <authorList>
            <person name="Martin-Rodriguez A.J."/>
            <person name="Thorell K."/>
            <person name="Joffre E."/>
            <person name="Jensie-Markopoulos S."/>
            <person name="Moore E.R.B."/>
            <person name="Sjoling A."/>
        </authorList>
    </citation>
    <scope>NUCLEOTIDE SEQUENCE</scope>
    <source>
        <strain evidence="1">SP1S2-7</strain>
    </source>
</reference>
<dbReference type="RefSeq" id="WP_261299485.1">
    <property type="nucleotide sequence ID" value="NZ_JAMTCD010000024.1"/>
</dbReference>
<dbReference type="InterPro" id="IPR010260">
    <property type="entry name" value="AlpA"/>
</dbReference>
<dbReference type="PANTHER" id="PTHR36154">
    <property type="entry name" value="DNA-BINDING TRANSCRIPTIONAL ACTIVATOR ALPA"/>
    <property type="match status" value="1"/>
</dbReference>
<name>A0A9X3AWA6_9GAMM</name>
<dbReference type="Gene3D" id="1.10.238.160">
    <property type="match status" value="1"/>
</dbReference>
<comment type="caution">
    <text evidence="1">The sequence shown here is derived from an EMBL/GenBank/DDBJ whole genome shotgun (WGS) entry which is preliminary data.</text>
</comment>
<dbReference type="Pfam" id="PF05930">
    <property type="entry name" value="Phage_AlpA"/>
    <property type="match status" value="1"/>
</dbReference>
<sequence length="60" mass="7037">MKVLRLKEVMRLTGLARSTVYDYIAKKQFPKPIILGQRAVGWLEHEIQDWINERIAARDA</sequence>
<dbReference type="SUPFAM" id="SSF46955">
    <property type="entry name" value="Putative DNA-binding domain"/>
    <property type="match status" value="1"/>
</dbReference>
<dbReference type="Proteomes" id="UP001155546">
    <property type="component" value="Unassembled WGS sequence"/>
</dbReference>
<organism evidence="1 2">
    <name type="scientific">Shewanella holmiensis</name>
    <dbReference type="NCBI Taxonomy" id="2952222"/>
    <lineage>
        <taxon>Bacteria</taxon>
        <taxon>Pseudomonadati</taxon>
        <taxon>Pseudomonadota</taxon>
        <taxon>Gammaproteobacteria</taxon>
        <taxon>Alteromonadales</taxon>
        <taxon>Shewanellaceae</taxon>
        <taxon>Shewanella</taxon>
    </lineage>
</organism>
<dbReference type="EMBL" id="JAMTCD010000024">
    <property type="protein sequence ID" value="MCT7943144.1"/>
    <property type="molecule type" value="Genomic_DNA"/>
</dbReference>
<proteinExistence type="predicted"/>
<accession>A0A9X3AWA6</accession>
<evidence type="ECO:0000313" key="1">
    <source>
        <dbReference type="EMBL" id="MCT7943144.1"/>
    </source>
</evidence>
<dbReference type="PANTHER" id="PTHR36154:SF1">
    <property type="entry name" value="DNA-BINDING TRANSCRIPTIONAL ACTIVATOR ALPA"/>
    <property type="match status" value="1"/>
</dbReference>
<dbReference type="InterPro" id="IPR052931">
    <property type="entry name" value="Prophage_regulatory_activator"/>
</dbReference>
<keyword evidence="2" id="KW-1185">Reference proteome</keyword>
<evidence type="ECO:0000313" key="2">
    <source>
        <dbReference type="Proteomes" id="UP001155546"/>
    </source>
</evidence>
<protein>
    <submittedName>
        <fullName evidence="1">AlpA family transcriptional regulator</fullName>
    </submittedName>
</protein>
<dbReference type="InterPro" id="IPR009061">
    <property type="entry name" value="DNA-bd_dom_put_sf"/>
</dbReference>
<gene>
    <name evidence="1" type="ORF">NE535_15335</name>
</gene>
<dbReference type="AlphaFoldDB" id="A0A9X3AWA6"/>